<proteinExistence type="predicted"/>
<comment type="caution">
    <text evidence="2">The sequence shown here is derived from an EMBL/GenBank/DDBJ whole genome shotgun (WGS) entry which is preliminary data.</text>
</comment>
<evidence type="ECO:0000313" key="2">
    <source>
        <dbReference type="EMBL" id="MBI5169447.1"/>
    </source>
</evidence>
<keyword evidence="1" id="KW-0732">Signal</keyword>
<evidence type="ECO:0008006" key="4">
    <source>
        <dbReference type="Google" id="ProtNLM"/>
    </source>
</evidence>
<sequence length="230" mass="25400">MDTPRPRLSRVLASALCALALAGCSTSSSVAPGANPQPAANSPVNLVRRIEWDWNQRSDDYVRLLTADFLYVPADGDSAGNAGRIWNREAESFVAQSMFARSGVWPQMNSLAFQLEGGELIESPDPRPGKHPRWHKVVSSNAEVAANLTLEGSTPEVYLLAGRFTFYCVRGDSAWIPLDLQWEGVTPDSTRWWIERWEDATTAATEPGMHPDPARTTTFTGLKNLFLPIR</sequence>
<evidence type="ECO:0000256" key="1">
    <source>
        <dbReference type="SAM" id="SignalP"/>
    </source>
</evidence>
<dbReference type="EMBL" id="JACRIW010000054">
    <property type="protein sequence ID" value="MBI5169447.1"/>
    <property type="molecule type" value="Genomic_DNA"/>
</dbReference>
<feature type="signal peptide" evidence="1">
    <location>
        <begin position="1"/>
        <end position="30"/>
    </location>
</feature>
<evidence type="ECO:0000313" key="3">
    <source>
        <dbReference type="Proteomes" id="UP000696931"/>
    </source>
</evidence>
<accession>A0A933SCA0</accession>
<dbReference type="Proteomes" id="UP000696931">
    <property type="component" value="Unassembled WGS sequence"/>
</dbReference>
<feature type="chain" id="PRO_5037519527" description="Lipoprotein" evidence="1">
    <location>
        <begin position="31"/>
        <end position="230"/>
    </location>
</feature>
<name>A0A933SCA0_UNCEI</name>
<dbReference type="PROSITE" id="PS51257">
    <property type="entry name" value="PROKAR_LIPOPROTEIN"/>
    <property type="match status" value="1"/>
</dbReference>
<gene>
    <name evidence="2" type="ORF">HZA61_08170</name>
</gene>
<organism evidence="2 3">
    <name type="scientific">Eiseniibacteriota bacterium</name>
    <dbReference type="NCBI Taxonomy" id="2212470"/>
    <lineage>
        <taxon>Bacteria</taxon>
        <taxon>Candidatus Eiseniibacteriota</taxon>
    </lineage>
</organism>
<dbReference type="AlphaFoldDB" id="A0A933SCA0"/>
<protein>
    <recommendedName>
        <fullName evidence="4">Lipoprotein</fullName>
    </recommendedName>
</protein>
<reference evidence="2" key="1">
    <citation type="submission" date="2020-07" db="EMBL/GenBank/DDBJ databases">
        <title>Huge and variable diversity of episymbiotic CPR bacteria and DPANN archaea in groundwater ecosystems.</title>
        <authorList>
            <person name="He C.Y."/>
            <person name="Keren R."/>
            <person name="Whittaker M."/>
            <person name="Farag I.F."/>
            <person name="Doudna J."/>
            <person name="Cate J.H.D."/>
            <person name="Banfield J.F."/>
        </authorList>
    </citation>
    <scope>NUCLEOTIDE SEQUENCE</scope>
    <source>
        <strain evidence="2">NC_groundwater_1813_Pr3_B-0.1um_71_17</strain>
    </source>
</reference>